<gene>
    <name evidence="1" type="ORF">SAMN05421872_101628</name>
</gene>
<sequence length="176" mass="19577">MSTSRPDNVVQLRVPVPVASVQGTLALDLQPRQQPPRVAATPAPGPGDPTPVDVRRRREVERWAHRFAQAAVEIVGGDRPATQLLRWTTGEVYADLQRRALLVARAGGHQPATARVQPVRPQVLSIHSCFVDRGVVEVSVHVRYGERSRALAARFELKRTRHEATPRWICTALQWA</sequence>
<evidence type="ECO:0000313" key="1">
    <source>
        <dbReference type="EMBL" id="SDC23897.1"/>
    </source>
</evidence>
<dbReference type="InterPro" id="IPR045596">
    <property type="entry name" value="DUF6459"/>
</dbReference>
<dbReference type="OrthoDB" id="3266345at2"/>
<dbReference type="Proteomes" id="UP000199034">
    <property type="component" value="Unassembled WGS sequence"/>
</dbReference>
<reference evidence="1 2" key="1">
    <citation type="submission" date="2016-10" db="EMBL/GenBank/DDBJ databases">
        <authorList>
            <person name="de Groot N.N."/>
        </authorList>
    </citation>
    <scope>NUCLEOTIDE SEQUENCE [LARGE SCALE GENOMIC DNA]</scope>
    <source>
        <strain evidence="1 2">CGMCC 4.6858</strain>
    </source>
</reference>
<dbReference type="EMBL" id="FMZM01000001">
    <property type="protein sequence ID" value="SDC23897.1"/>
    <property type="molecule type" value="Genomic_DNA"/>
</dbReference>
<dbReference type="STRING" id="1045774.SAMN05421872_101628"/>
<proteinExistence type="predicted"/>
<protein>
    <submittedName>
        <fullName evidence="1">Uncharacterized protein</fullName>
    </submittedName>
</protein>
<dbReference type="Pfam" id="PF20060">
    <property type="entry name" value="DUF6459"/>
    <property type="match status" value="1"/>
</dbReference>
<dbReference type="RefSeq" id="WP_090850613.1">
    <property type="nucleotide sequence ID" value="NZ_FMZM01000001.1"/>
</dbReference>
<accession>A0A1G6JYW0</accession>
<evidence type="ECO:0000313" key="2">
    <source>
        <dbReference type="Proteomes" id="UP000199034"/>
    </source>
</evidence>
<keyword evidence="2" id="KW-1185">Reference proteome</keyword>
<name>A0A1G6JYW0_9ACTN</name>
<organism evidence="1 2">
    <name type="scientific">Nocardioides lianchengensis</name>
    <dbReference type="NCBI Taxonomy" id="1045774"/>
    <lineage>
        <taxon>Bacteria</taxon>
        <taxon>Bacillati</taxon>
        <taxon>Actinomycetota</taxon>
        <taxon>Actinomycetes</taxon>
        <taxon>Propionibacteriales</taxon>
        <taxon>Nocardioidaceae</taxon>
        <taxon>Nocardioides</taxon>
    </lineage>
</organism>
<dbReference type="AlphaFoldDB" id="A0A1G6JYW0"/>